<dbReference type="GO" id="GO:0035267">
    <property type="term" value="C:NuA4 histone acetyltransferase complex"/>
    <property type="evidence" value="ECO:0007669"/>
    <property type="project" value="TreeGrafter"/>
</dbReference>
<organism evidence="4 5">
    <name type="scientific">Lottia gigantea</name>
    <name type="common">Giant owl limpet</name>
    <dbReference type="NCBI Taxonomy" id="225164"/>
    <lineage>
        <taxon>Eukaryota</taxon>
        <taxon>Metazoa</taxon>
        <taxon>Spiralia</taxon>
        <taxon>Lophotrochozoa</taxon>
        <taxon>Mollusca</taxon>
        <taxon>Gastropoda</taxon>
        <taxon>Patellogastropoda</taxon>
        <taxon>Lottioidea</taxon>
        <taxon>Lottiidae</taxon>
        <taxon>Lottia</taxon>
    </lineage>
</organism>
<dbReference type="PROSITE" id="PS50014">
    <property type="entry name" value="BROMODOMAIN_2"/>
    <property type="match status" value="1"/>
</dbReference>
<accession>V4AI50</accession>
<dbReference type="PANTHER" id="PTHR15398">
    <property type="entry name" value="BROMODOMAIN-CONTAINING PROTEIN 8"/>
    <property type="match status" value="1"/>
</dbReference>
<dbReference type="CTD" id="20252654"/>
<dbReference type="SUPFAM" id="SSF47370">
    <property type="entry name" value="Bromodomain"/>
    <property type="match status" value="1"/>
</dbReference>
<dbReference type="Gene3D" id="1.20.920.10">
    <property type="entry name" value="Bromodomain-like"/>
    <property type="match status" value="1"/>
</dbReference>
<evidence type="ECO:0000313" key="5">
    <source>
        <dbReference type="Proteomes" id="UP000030746"/>
    </source>
</evidence>
<dbReference type="InterPro" id="IPR037966">
    <property type="entry name" value="Brd8_Bromo_dom"/>
</dbReference>
<sequence>ESDDTGSILATLPTGSLWPDSIPNSPASMSMWYVLFSDTEDEKAYKIWKKSIMLVWRTAANHKYANVFTHPVTNEIAPGYLNVVHRPMNLTQIKRNIESGVIRTTTEFQRDMMLMFTNAIMYNSSDHNVYKMAVEMYDDVMESIEQFVSTQLMVSSADN</sequence>
<feature type="domain" description="Bromo" evidence="3">
    <location>
        <begin position="60"/>
        <end position="130"/>
    </location>
</feature>
<dbReference type="PANTHER" id="PTHR15398:SF4">
    <property type="entry name" value="BROMODOMAIN-CONTAINING PROTEIN 8 ISOFORM X1"/>
    <property type="match status" value="1"/>
</dbReference>
<dbReference type="HOGENOM" id="CLU_1665114_0_0_1"/>
<keyword evidence="1 2" id="KW-0103">Bromodomain</keyword>
<dbReference type="OrthoDB" id="1742084at2759"/>
<dbReference type="AlphaFoldDB" id="V4AI50"/>
<evidence type="ECO:0000256" key="2">
    <source>
        <dbReference type="PROSITE-ProRule" id="PRU00035"/>
    </source>
</evidence>
<dbReference type="STRING" id="225164.V4AI50"/>
<gene>
    <name evidence="4" type="ORF">LOTGIDRAFT_85335</name>
</gene>
<dbReference type="OMA" id="STIAECM"/>
<dbReference type="CDD" id="cd05507">
    <property type="entry name" value="Bromo_brd8_like"/>
    <property type="match status" value="1"/>
</dbReference>
<dbReference type="RefSeq" id="XP_009056166.1">
    <property type="nucleotide sequence ID" value="XM_009057918.1"/>
</dbReference>
<keyword evidence="5" id="KW-1185">Reference proteome</keyword>
<feature type="non-terminal residue" evidence="4">
    <location>
        <position position="1"/>
    </location>
</feature>
<dbReference type="SMART" id="SM00297">
    <property type="entry name" value="BROMO"/>
    <property type="match status" value="1"/>
</dbReference>
<dbReference type="KEGG" id="lgi:LOTGIDRAFT_85335"/>
<evidence type="ECO:0000313" key="4">
    <source>
        <dbReference type="EMBL" id="ESO93096.1"/>
    </source>
</evidence>
<dbReference type="InterPro" id="IPR036427">
    <property type="entry name" value="Bromodomain-like_sf"/>
</dbReference>
<feature type="non-terminal residue" evidence="4">
    <location>
        <position position="159"/>
    </location>
</feature>
<dbReference type="PRINTS" id="PR00503">
    <property type="entry name" value="BROMODOMAIN"/>
</dbReference>
<evidence type="ECO:0000256" key="1">
    <source>
        <dbReference type="ARBA" id="ARBA00023117"/>
    </source>
</evidence>
<dbReference type="GeneID" id="20252654"/>
<name>V4AI50_LOTGI</name>
<dbReference type="InterPro" id="IPR001487">
    <property type="entry name" value="Bromodomain"/>
</dbReference>
<evidence type="ECO:0000259" key="3">
    <source>
        <dbReference type="PROSITE" id="PS50014"/>
    </source>
</evidence>
<reference evidence="4 5" key="1">
    <citation type="journal article" date="2013" name="Nature">
        <title>Insights into bilaterian evolution from three spiralian genomes.</title>
        <authorList>
            <person name="Simakov O."/>
            <person name="Marletaz F."/>
            <person name="Cho S.J."/>
            <person name="Edsinger-Gonzales E."/>
            <person name="Havlak P."/>
            <person name="Hellsten U."/>
            <person name="Kuo D.H."/>
            <person name="Larsson T."/>
            <person name="Lv J."/>
            <person name="Arendt D."/>
            <person name="Savage R."/>
            <person name="Osoegawa K."/>
            <person name="de Jong P."/>
            <person name="Grimwood J."/>
            <person name="Chapman J.A."/>
            <person name="Shapiro H."/>
            <person name="Aerts A."/>
            <person name="Otillar R.P."/>
            <person name="Terry A.Y."/>
            <person name="Boore J.L."/>
            <person name="Grigoriev I.V."/>
            <person name="Lindberg D.R."/>
            <person name="Seaver E.C."/>
            <person name="Weisblat D.A."/>
            <person name="Putnam N.H."/>
            <person name="Rokhsar D.S."/>
        </authorList>
    </citation>
    <scope>NUCLEOTIDE SEQUENCE [LARGE SCALE GENOMIC DNA]</scope>
</reference>
<protein>
    <recommendedName>
        <fullName evidence="3">Bromo domain-containing protein</fullName>
    </recommendedName>
</protein>
<proteinExistence type="predicted"/>
<dbReference type="Proteomes" id="UP000030746">
    <property type="component" value="Unassembled WGS sequence"/>
</dbReference>
<dbReference type="Pfam" id="PF00439">
    <property type="entry name" value="Bromodomain"/>
    <property type="match status" value="1"/>
</dbReference>
<dbReference type="EMBL" id="KB201977">
    <property type="protein sequence ID" value="ESO93096.1"/>
    <property type="molecule type" value="Genomic_DNA"/>
</dbReference>